<dbReference type="PROSITE" id="PS00092">
    <property type="entry name" value="N6_MTASE"/>
    <property type="match status" value="1"/>
</dbReference>
<comment type="catalytic activity">
    <reaction evidence="7">
        <text>a 2'-deoxyadenosine in DNA + S-adenosyl-L-methionine = an N(6)-methyl-2'-deoxyadenosine in DNA + S-adenosyl-L-homocysteine + H(+)</text>
        <dbReference type="Rhea" id="RHEA:15197"/>
        <dbReference type="Rhea" id="RHEA-COMP:12418"/>
        <dbReference type="Rhea" id="RHEA-COMP:12419"/>
        <dbReference type="ChEBI" id="CHEBI:15378"/>
        <dbReference type="ChEBI" id="CHEBI:57856"/>
        <dbReference type="ChEBI" id="CHEBI:59789"/>
        <dbReference type="ChEBI" id="CHEBI:90615"/>
        <dbReference type="ChEBI" id="CHEBI:90616"/>
        <dbReference type="EC" id="2.1.1.72"/>
    </reaction>
</comment>
<sequence length="89" mass="9948">MSLNENAYEKYQHKTFYGMELVPDTRRLAMMNLMLHDLAVDDDNAGILFGDTLSNEGKVLPPASLILANPPFGAYSGDCDHPFRFNPIT</sequence>
<dbReference type="InterPro" id="IPR029063">
    <property type="entry name" value="SAM-dependent_MTases_sf"/>
</dbReference>
<feature type="domain" description="DNA methylase adenine-specific" evidence="8">
    <location>
        <begin position="8"/>
        <end position="75"/>
    </location>
</feature>
<dbReference type="GO" id="GO:0008170">
    <property type="term" value="F:N-methyltransferase activity"/>
    <property type="evidence" value="ECO:0007669"/>
    <property type="project" value="InterPro"/>
</dbReference>
<dbReference type="GO" id="GO:0032259">
    <property type="term" value="P:methylation"/>
    <property type="evidence" value="ECO:0007669"/>
    <property type="project" value="UniProtKB-KW"/>
</dbReference>
<evidence type="ECO:0000313" key="10">
    <source>
        <dbReference type="Proteomes" id="UP000250123"/>
    </source>
</evidence>
<dbReference type="Pfam" id="PF02384">
    <property type="entry name" value="N6_Mtase"/>
    <property type="match status" value="1"/>
</dbReference>
<evidence type="ECO:0000256" key="2">
    <source>
        <dbReference type="ARBA" id="ARBA00011900"/>
    </source>
</evidence>
<dbReference type="SUPFAM" id="SSF53335">
    <property type="entry name" value="S-adenosyl-L-methionine-dependent methyltransferases"/>
    <property type="match status" value="1"/>
</dbReference>
<dbReference type="GO" id="GO:0009307">
    <property type="term" value="P:DNA restriction-modification system"/>
    <property type="evidence" value="ECO:0007669"/>
    <property type="project" value="UniProtKB-KW"/>
</dbReference>
<evidence type="ECO:0000313" key="9">
    <source>
        <dbReference type="EMBL" id="SQH76374.1"/>
    </source>
</evidence>
<keyword evidence="6" id="KW-0680">Restriction system</keyword>
<dbReference type="PANTHER" id="PTHR42933">
    <property type="entry name" value="SLR6095 PROTEIN"/>
    <property type="match status" value="1"/>
</dbReference>
<evidence type="ECO:0000256" key="4">
    <source>
        <dbReference type="ARBA" id="ARBA00022679"/>
    </source>
</evidence>
<dbReference type="InterPro" id="IPR002052">
    <property type="entry name" value="DNA_methylase_N6_adenine_CS"/>
</dbReference>
<keyword evidence="3" id="KW-0489">Methyltransferase</keyword>
<dbReference type="EMBL" id="LS483452">
    <property type="protein sequence ID" value="SQH76374.1"/>
    <property type="molecule type" value="Genomic_DNA"/>
</dbReference>
<dbReference type="GO" id="GO:0009007">
    <property type="term" value="F:site-specific DNA-methyltransferase (adenine-specific) activity"/>
    <property type="evidence" value="ECO:0007669"/>
    <property type="project" value="UniProtKB-EC"/>
</dbReference>
<organism evidence="9 10">
    <name type="scientific">Shewanella benthica</name>
    <dbReference type="NCBI Taxonomy" id="43661"/>
    <lineage>
        <taxon>Bacteria</taxon>
        <taxon>Pseudomonadati</taxon>
        <taxon>Pseudomonadota</taxon>
        <taxon>Gammaproteobacteria</taxon>
        <taxon>Alteromonadales</taxon>
        <taxon>Shewanellaceae</taxon>
        <taxon>Shewanella</taxon>
    </lineage>
</organism>
<keyword evidence="4" id="KW-0808">Transferase</keyword>
<gene>
    <name evidence="9" type="ORF">SHEWBE_2411</name>
</gene>
<evidence type="ECO:0000256" key="7">
    <source>
        <dbReference type="ARBA" id="ARBA00047942"/>
    </source>
</evidence>
<dbReference type="InterPro" id="IPR051537">
    <property type="entry name" value="DNA_Adenine_Mtase"/>
</dbReference>
<accession>A0A330M4N2</accession>
<reference evidence="10" key="1">
    <citation type="submission" date="2018-06" db="EMBL/GenBank/DDBJ databases">
        <authorList>
            <person name="Cea G.-C."/>
            <person name="William W."/>
        </authorList>
    </citation>
    <scope>NUCLEOTIDE SEQUENCE [LARGE SCALE GENOMIC DNA]</scope>
    <source>
        <strain evidence="10">DB21MT-2</strain>
    </source>
</reference>
<evidence type="ECO:0000256" key="5">
    <source>
        <dbReference type="ARBA" id="ARBA00022691"/>
    </source>
</evidence>
<dbReference type="Proteomes" id="UP000250123">
    <property type="component" value="Chromosome SHEWBE"/>
</dbReference>
<dbReference type="PANTHER" id="PTHR42933:SF4">
    <property type="entry name" value="TYPE I RESTRICTION ENZYME ECOKI METHYLASE SUBUNIT"/>
    <property type="match status" value="1"/>
</dbReference>
<dbReference type="GO" id="GO:0003677">
    <property type="term" value="F:DNA binding"/>
    <property type="evidence" value="ECO:0007669"/>
    <property type="project" value="InterPro"/>
</dbReference>
<dbReference type="Gene3D" id="3.40.50.150">
    <property type="entry name" value="Vaccinia Virus protein VP39"/>
    <property type="match status" value="1"/>
</dbReference>
<keyword evidence="5" id="KW-0949">S-adenosyl-L-methionine</keyword>
<comment type="similarity">
    <text evidence="1">Belongs to the N(4)/N(6)-methyltransferase family.</text>
</comment>
<evidence type="ECO:0000259" key="8">
    <source>
        <dbReference type="Pfam" id="PF02384"/>
    </source>
</evidence>
<dbReference type="EC" id="2.1.1.72" evidence="2"/>
<protein>
    <recommendedName>
        <fullName evidence="2">site-specific DNA-methyltransferase (adenine-specific)</fullName>
        <ecNumber evidence="2">2.1.1.72</ecNumber>
    </recommendedName>
</protein>
<dbReference type="InterPro" id="IPR003356">
    <property type="entry name" value="DNA_methylase_A-5"/>
</dbReference>
<evidence type="ECO:0000256" key="1">
    <source>
        <dbReference type="ARBA" id="ARBA00006594"/>
    </source>
</evidence>
<dbReference type="AlphaFoldDB" id="A0A330M4N2"/>
<evidence type="ECO:0000256" key="3">
    <source>
        <dbReference type="ARBA" id="ARBA00022603"/>
    </source>
</evidence>
<name>A0A330M4N2_9GAMM</name>
<dbReference type="KEGG" id="sbk:SHEWBE_2411"/>
<proteinExistence type="inferred from homology"/>
<evidence type="ECO:0000256" key="6">
    <source>
        <dbReference type="ARBA" id="ARBA00022747"/>
    </source>
</evidence>